<keyword evidence="3" id="KW-0813">Transport</keyword>
<feature type="domain" description="TonB C-terminal" evidence="11">
    <location>
        <begin position="215"/>
        <end position="311"/>
    </location>
</feature>
<dbReference type="NCBIfam" id="TIGR01352">
    <property type="entry name" value="tonB_Cterm"/>
    <property type="match status" value="1"/>
</dbReference>
<dbReference type="InterPro" id="IPR006260">
    <property type="entry name" value="TonB/TolA_C"/>
</dbReference>
<comment type="caution">
    <text evidence="12">The sequence shown here is derived from an EMBL/GenBank/DDBJ whole genome shotgun (WGS) entry which is preliminary data.</text>
</comment>
<dbReference type="PANTHER" id="PTHR33446">
    <property type="entry name" value="PROTEIN TONB-RELATED"/>
    <property type="match status" value="1"/>
</dbReference>
<name>A0A1T0CDJ9_9GAMM</name>
<dbReference type="Proteomes" id="UP000191094">
    <property type="component" value="Unassembled WGS sequence"/>
</dbReference>
<evidence type="ECO:0000256" key="9">
    <source>
        <dbReference type="ARBA" id="ARBA00023136"/>
    </source>
</evidence>
<protein>
    <recommendedName>
        <fullName evidence="11">TonB C-terminal domain-containing protein</fullName>
    </recommendedName>
</protein>
<keyword evidence="8" id="KW-1133">Transmembrane helix</keyword>
<dbReference type="AlphaFoldDB" id="A0A1T0CDJ9"/>
<dbReference type="GO" id="GO:0055085">
    <property type="term" value="P:transmembrane transport"/>
    <property type="evidence" value="ECO:0007669"/>
    <property type="project" value="InterPro"/>
</dbReference>
<dbReference type="Gene3D" id="3.30.1150.10">
    <property type="match status" value="1"/>
</dbReference>
<feature type="compositionally biased region" description="Basic and acidic residues" evidence="10">
    <location>
        <begin position="102"/>
        <end position="126"/>
    </location>
</feature>
<dbReference type="GO" id="GO:0098797">
    <property type="term" value="C:plasma membrane protein complex"/>
    <property type="evidence" value="ECO:0007669"/>
    <property type="project" value="TreeGrafter"/>
</dbReference>
<evidence type="ECO:0000259" key="11">
    <source>
        <dbReference type="PROSITE" id="PS52015"/>
    </source>
</evidence>
<evidence type="ECO:0000313" key="12">
    <source>
        <dbReference type="EMBL" id="OOS20349.1"/>
    </source>
</evidence>
<feature type="region of interest" description="Disordered" evidence="10">
    <location>
        <begin position="43"/>
        <end position="77"/>
    </location>
</feature>
<evidence type="ECO:0000256" key="2">
    <source>
        <dbReference type="ARBA" id="ARBA00006555"/>
    </source>
</evidence>
<organism evidence="12 13">
    <name type="scientific">Lwoffella lincolnii</name>
    <dbReference type="NCBI Taxonomy" id="90241"/>
    <lineage>
        <taxon>Bacteria</taxon>
        <taxon>Pseudomonadati</taxon>
        <taxon>Pseudomonadota</taxon>
        <taxon>Gammaproteobacteria</taxon>
        <taxon>Moraxellales</taxon>
        <taxon>Moraxellaceae</taxon>
        <taxon>Lwoffella</taxon>
    </lineage>
</organism>
<dbReference type="InterPro" id="IPR051045">
    <property type="entry name" value="TonB-dependent_transducer"/>
</dbReference>
<evidence type="ECO:0000256" key="10">
    <source>
        <dbReference type="SAM" id="MobiDB-lite"/>
    </source>
</evidence>
<feature type="region of interest" description="Disordered" evidence="10">
    <location>
        <begin position="96"/>
        <end position="140"/>
    </location>
</feature>
<dbReference type="STRING" id="90241.B0682_06900"/>
<evidence type="ECO:0000256" key="5">
    <source>
        <dbReference type="ARBA" id="ARBA00022519"/>
    </source>
</evidence>
<evidence type="ECO:0000256" key="1">
    <source>
        <dbReference type="ARBA" id="ARBA00004383"/>
    </source>
</evidence>
<proteinExistence type="inferred from homology"/>
<dbReference type="SUPFAM" id="SSF74653">
    <property type="entry name" value="TolA/TonB C-terminal domain"/>
    <property type="match status" value="1"/>
</dbReference>
<dbReference type="PROSITE" id="PS52015">
    <property type="entry name" value="TONB_CTD"/>
    <property type="match status" value="1"/>
</dbReference>
<dbReference type="InterPro" id="IPR037682">
    <property type="entry name" value="TonB_C"/>
</dbReference>
<reference evidence="12 13" key="1">
    <citation type="submission" date="2017-02" db="EMBL/GenBank/DDBJ databases">
        <title>Draft genome sequence of Moraxella lincolnii CCUG 9405T type strain.</title>
        <authorList>
            <person name="Salva-Serra F."/>
            <person name="Engstrom-Jakobsson H."/>
            <person name="Thorell K."/>
            <person name="Jaen-Luchoro D."/>
            <person name="Gonzales-Siles L."/>
            <person name="Karlsson R."/>
            <person name="Yazdan S."/>
            <person name="Boulund F."/>
            <person name="Johnning A."/>
            <person name="Engstrand L."/>
            <person name="Kristiansson E."/>
            <person name="Moore E."/>
        </authorList>
    </citation>
    <scope>NUCLEOTIDE SEQUENCE [LARGE SCALE GENOMIC DNA]</scope>
    <source>
        <strain evidence="12 13">CCUG 9405</strain>
    </source>
</reference>
<evidence type="ECO:0000313" key="13">
    <source>
        <dbReference type="Proteomes" id="UP000191094"/>
    </source>
</evidence>
<gene>
    <name evidence="12" type="ORF">B0682_06900</name>
</gene>
<comment type="subcellular location">
    <subcellularLocation>
        <location evidence="1">Cell inner membrane</location>
        <topology evidence="1">Single-pass membrane protein</topology>
        <orientation evidence="1">Periplasmic side</orientation>
    </subcellularLocation>
</comment>
<evidence type="ECO:0000256" key="8">
    <source>
        <dbReference type="ARBA" id="ARBA00022989"/>
    </source>
</evidence>
<keyword evidence="4" id="KW-1003">Cell membrane</keyword>
<keyword evidence="6" id="KW-0812">Transmembrane</keyword>
<dbReference type="GO" id="GO:0031992">
    <property type="term" value="F:energy transducer activity"/>
    <property type="evidence" value="ECO:0007669"/>
    <property type="project" value="TreeGrafter"/>
</dbReference>
<keyword evidence="7" id="KW-0653">Protein transport</keyword>
<comment type="similarity">
    <text evidence="2">Belongs to the TonB family.</text>
</comment>
<evidence type="ECO:0000256" key="3">
    <source>
        <dbReference type="ARBA" id="ARBA00022448"/>
    </source>
</evidence>
<dbReference type="EMBL" id="MUYT01000008">
    <property type="protein sequence ID" value="OOS20349.1"/>
    <property type="molecule type" value="Genomic_DNA"/>
</dbReference>
<dbReference type="Pfam" id="PF03544">
    <property type="entry name" value="TonB_C"/>
    <property type="match status" value="1"/>
</dbReference>
<dbReference type="GO" id="GO:0015031">
    <property type="term" value="P:protein transport"/>
    <property type="evidence" value="ECO:0007669"/>
    <property type="project" value="UniProtKB-KW"/>
</dbReference>
<keyword evidence="9" id="KW-0472">Membrane</keyword>
<sequence>MVIMLLWTVKIPDLPKSSITPLVIEMINLNQTKSASEPLVTITDNSNNTNKNNNTSSNNNTNNTIKTTPKNSVHNTLNKPLKSLSTISSQINQMVNNQPSDKQTEPEKKNELGKENELEREKKTDESIINPKSLDNQTNNFFDEQLSDNKTNQKSAIHQININKDGNTDFVNTSNDDMHTNGTYNTGTHNTMTDVADEGHKTTQNDMSYSVLEQNWQAQVRLQLEHHLIYPKQALAKQWGGQVFLKITVDANGVVQAVTIAKSSSKNILDNEAIATTKRASPLPPPPATLLQAKKTITFNVPMSFNYQKYQ</sequence>
<evidence type="ECO:0000256" key="6">
    <source>
        <dbReference type="ARBA" id="ARBA00022692"/>
    </source>
</evidence>
<dbReference type="PANTHER" id="PTHR33446:SF2">
    <property type="entry name" value="PROTEIN TONB"/>
    <property type="match status" value="1"/>
</dbReference>
<keyword evidence="13" id="KW-1185">Reference proteome</keyword>
<feature type="compositionally biased region" description="Low complexity" evidence="10">
    <location>
        <begin position="43"/>
        <end position="72"/>
    </location>
</feature>
<keyword evidence="5" id="KW-0997">Cell inner membrane</keyword>
<evidence type="ECO:0000256" key="7">
    <source>
        <dbReference type="ARBA" id="ARBA00022927"/>
    </source>
</evidence>
<accession>A0A1T0CDJ9</accession>
<evidence type="ECO:0000256" key="4">
    <source>
        <dbReference type="ARBA" id="ARBA00022475"/>
    </source>
</evidence>